<dbReference type="Proteomes" id="UP000190328">
    <property type="component" value="Unassembled WGS sequence"/>
</dbReference>
<dbReference type="OrthoDB" id="5244771at2"/>
<dbReference type="RefSeq" id="WP_078807725.1">
    <property type="nucleotide sequence ID" value="NZ_FUXI01000020.1"/>
</dbReference>
<accession>A0A1T4PG78</accession>
<keyword evidence="3" id="KW-1185">Reference proteome</keyword>
<evidence type="ECO:0000256" key="1">
    <source>
        <dbReference type="SAM" id="Phobius"/>
    </source>
</evidence>
<evidence type="ECO:0000313" key="3">
    <source>
        <dbReference type="Proteomes" id="UP000190328"/>
    </source>
</evidence>
<protein>
    <submittedName>
        <fullName evidence="2">Uncharacterized protein</fullName>
    </submittedName>
</protein>
<reference evidence="2 3" key="1">
    <citation type="submission" date="2017-02" db="EMBL/GenBank/DDBJ databases">
        <authorList>
            <person name="Peterson S.W."/>
        </authorList>
    </citation>
    <scope>NUCLEOTIDE SEQUENCE [LARGE SCALE GENOMIC DNA]</scope>
    <source>
        <strain evidence="2 3">ATCC BAA-1030</strain>
    </source>
</reference>
<dbReference type="AlphaFoldDB" id="A0A1T4PG78"/>
<sequence>MTESPKEVKVTAEEMKKISESEVKDFVQDKFFQKGNWWLKIRQVLVNVAFLAILLLPIMILFNSLTNKQIWKNLYAWTYQDGFELTDYLKSSILLAFVVVLVLSLGFLYRNNYREQNVYPKKKTYDEEMMNRRKEVLNKMYTERFGEQEFRETTKYYAVDGEQNLDDHLVDGLFKEAGVEIK</sequence>
<name>A0A1T4PG78_9ENTE</name>
<keyword evidence="1" id="KW-0472">Membrane</keyword>
<feature type="transmembrane region" description="Helical" evidence="1">
    <location>
        <begin position="44"/>
        <end position="65"/>
    </location>
</feature>
<gene>
    <name evidence="2" type="ORF">SAMN02745116_01794</name>
</gene>
<dbReference type="EMBL" id="FUXI01000020">
    <property type="protein sequence ID" value="SJZ90327.1"/>
    <property type="molecule type" value="Genomic_DNA"/>
</dbReference>
<evidence type="ECO:0000313" key="2">
    <source>
        <dbReference type="EMBL" id="SJZ90327.1"/>
    </source>
</evidence>
<proteinExistence type="predicted"/>
<keyword evidence="1" id="KW-1133">Transmembrane helix</keyword>
<organism evidence="2 3">
    <name type="scientific">Pilibacter termitis</name>
    <dbReference type="NCBI Taxonomy" id="263852"/>
    <lineage>
        <taxon>Bacteria</taxon>
        <taxon>Bacillati</taxon>
        <taxon>Bacillota</taxon>
        <taxon>Bacilli</taxon>
        <taxon>Lactobacillales</taxon>
        <taxon>Enterococcaceae</taxon>
        <taxon>Pilibacter</taxon>
    </lineage>
</organism>
<feature type="transmembrane region" description="Helical" evidence="1">
    <location>
        <begin position="88"/>
        <end position="109"/>
    </location>
</feature>
<dbReference type="STRING" id="263852.SAMN02745116_01794"/>
<keyword evidence="1" id="KW-0812">Transmembrane</keyword>